<dbReference type="InterPro" id="IPR000380">
    <property type="entry name" value="Topo_IA"/>
</dbReference>
<dbReference type="CDD" id="cd03362">
    <property type="entry name" value="TOPRIM_TopoIA_TopoIII"/>
    <property type="match status" value="1"/>
</dbReference>
<dbReference type="FunFam" id="1.10.290.10:FF:000001">
    <property type="entry name" value="DNA topoisomerase"/>
    <property type="match status" value="1"/>
</dbReference>
<reference evidence="12" key="2">
    <citation type="submission" date="2012-11" db="EMBL/GenBank/DDBJ databases">
        <authorList>
            <person name="Kuo A."/>
            <person name="Curtis B.A."/>
            <person name="Tanifuji G."/>
            <person name="Burki F."/>
            <person name="Gruber A."/>
            <person name="Irimia M."/>
            <person name="Maruyama S."/>
            <person name="Arias M.C."/>
            <person name="Ball S.G."/>
            <person name="Gile G.H."/>
            <person name="Hirakawa Y."/>
            <person name="Hopkins J.F."/>
            <person name="Rensing S.A."/>
            <person name="Schmutz J."/>
            <person name="Symeonidi A."/>
            <person name="Elias M."/>
            <person name="Eveleigh R.J."/>
            <person name="Herman E.K."/>
            <person name="Klute M.J."/>
            <person name="Nakayama T."/>
            <person name="Obornik M."/>
            <person name="Reyes-Prieto A."/>
            <person name="Armbrust E.V."/>
            <person name="Aves S.J."/>
            <person name="Beiko R.G."/>
            <person name="Coutinho P."/>
            <person name="Dacks J.B."/>
            <person name="Durnford D.G."/>
            <person name="Fast N.M."/>
            <person name="Green B.R."/>
            <person name="Grisdale C."/>
            <person name="Hempe F."/>
            <person name="Henrissat B."/>
            <person name="Hoppner M.P."/>
            <person name="Ishida K.-I."/>
            <person name="Kim E."/>
            <person name="Koreny L."/>
            <person name="Kroth P.G."/>
            <person name="Liu Y."/>
            <person name="Malik S.-B."/>
            <person name="Maier U.G."/>
            <person name="McRose D."/>
            <person name="Mock T."/>
            <person name="Neilson J.A."/>
            <person name="Onodera N.T."/>
            <person name="Poole A.M."/>
            <person name="Pritham E.J."/>
            <person name="Richards T.A."/>
            <person name="Rocap G."/>
            <person name="Roy S.W."/>
            <person name="Sarai C."/>
            <person name="Schaack S."/>
            <person name="Shirato S."/>
            <person name="Slamovits C.H."/>
            <person name="Spencer D.F."/>
            <person name="Suzuki S."/>
            <person name="Worden A.Z."/>
            <person name="Zauner S."/>
            <person name="Barry K."/>
            <person name="Bell C."/>
            <person name="Bharti A.K."/>
            <person name="Crow J.A."/>
            <person name="Grimwood J."/>
            <person name="Kramer R."/>
            <person name="Lindquist E."/>
            <person name="Lucas S."/>
            <person name="Salamov A."/>
            <person name="McFadden G.I."/>
            <person name="Lane C.E."/>
            <person name="Keeling P.J."/>
            <person name="Gray M.W."/>
            <person name="Grigoriev I.V."/>
            <person name="Archibald J.M."/>
        </authorList>
    </citation>
    <scope>NUCLEOTIDE SEQUENCE</scope>
    <source>
        <strain evidence="12">CCMP2712</strain>
    </source>
</reference>
<organism evidence="10">
    <name type="scientific">Guillardia theta (strain CCMP2712)</name>
    <name type="common">Cryptophyte</name>
    <dbReference type="NCBI Taxonomy" id="905079"/>
    <lineage>
        <taxon>Eukaryota</taxon>
        <taxon>Cryptophyceae</taxon>
        <taxon>Pyrenomonadales</taxon>
        <taxon>Geminigeraceae</taxon>
        <taxon>Guillardia</taxon>
    </lineage>
</organism>
<dbReference type="PANTHER" id="PTHR11390:SF20">
    <property type="entry name" value="DNA TOPOISOMERASE 3-BETA-1"/>
    <property type="match status" value="1"/>
</dbReference>
<dbReference type="Pfam" id="PF01131">
    <property type="entry name" value="Topoisom_bac"/>
    <property type="match status" value="1"/>
</dbReference>
<dbReference type="RefSeq" id="XP_005834439.1">
    <property type="nucleotide sequence ID" value="XM_005834382.1"/>
</dbReference>
<dbReference type="InterPro" id="IPR003601">
    <property type="entry name" value="Topo_IA_2"/>
</dbReference>
<dbReference type="GO" id="GO:0005634">
    <property type="term" value="C:nucleus"/>
    <property type="evidence" value="ECO:0007669"/>
    <property type="project" value="TreeGrafter"/>
</dbReference>
<dbReference type="CDD" id="cd00186">
    <property type="entry name" value="TOP1Ac"/>
    <property type="match status" value="1"/>
</dbReference>
<dbReference type="HOGENOM" id="CLU_002929_1_0_1"/>
<comment type="function">
    <text evidence="7">Introduces a single-strand break via transesterification at a target site in duplex DNA. Releases the supercoiling and torsional tension of DNA introduced during the DNA replication and transcription by transiently cleaving and rejoining one strand of the DNA duplex. The scissile phosphodiester is attacked by the catalytic tyrosine of the enzyme, resulting in the formation of a DNA-(5'-phosphotyrosyl)-enzyme intermediate and the expulsion of a 3'-OH DNA strand.</text>
</comment>
<evidence type="ECO:0000256" key="5">
    <source>
        <dbReference type="ARBA" id="ARBA00023125"/>
    </source>
</evidence>
<dbReference type="OrthoDB" id="430051at2759"/>
<comment type="similarity">
    <text evidence="2 7">Belongs to the type IA topoisomerase family.</text>
</comment>
<reference evidence="11" key="3">
    <citation type="submission" date="2016-03" db="UniProtKB">
        <authorList>
            <consortium name="EnsemblProtists"/>
        </authorList>
    </citation>
    <scope>IDENTIFICATION</scope>
</reference>
<dbReference type="PaxDb" id="55529-EKX47459"/>
<dbReference type="GeneID" id="17304122"/>
<dbReference type="InterPro" id="IPR034144">
    <property type="entry name" value="TOPRIM_TopoIII"/>
</dbReference>
<dbReference type="InterPro" id="IPR013824">
    <property type="entry name" value="Topo_IA_cen_sub1"/>
</dbReference>
<dbReference type="Gene3D" id="3.40.50.140">
    <property type="match status" value="1"/>
</dbReference>
<dbReference type="STRING" id="905079.L1JH36"/>
<evidence type="ECO:0000259" key="9">
    <source>
        <dbReference type="PROSITE" id="PS52039"/>
    </source>
</evidence>
<dbReference type="InterPro" id="IPR013826">
    <property type="entry name" value="Topo_IA_cen_sub3"/>
</dbReference>
<dbReference type="Gene3D" id="1.10.460.10">
    <property type="entry name" value="Topoisomerase I, domain 2"/>
    <property type="match status" value="1"/>
</dbReference>
<evidence type="ECO:0000256" key="3">
    <source>
        <dbReference type="ARBA" id="ARBA00012891"/>
    </source>
</evidence>
<dbReference type="Proteomes" id="UP000011087">
    <property type="component" value="Unassembled WGS sequence"/>
</dbReference>
<keyword evidence="4 7" id="KW-0799">Topoisomerase</keyword>
<dbReference type="InterPro" id="IPR013825">
    <property type="entry name" value="Topo_IA_cen_sub2"/>
</dbReference>
<evidence type="ECO:0000259" key="8">
    <source>
        <dbReference type="PROSITE" id="PS50880"/>
    </source>
</evidence>
<dbReference type="PROSITE" id="PS52039">
    <property type="entry name" value="TOPO_IA_2"/>
    <property type="match status" value="1"/>
</dbReference>
<accession>L1JH36</accession>
<dbReference type="Pfam" id="PF23546">
    <property type="entry name" value="Zn_ribbon_TOP3B"/>
    <property type="match status" value="1"/>
</dbReference>
<evidence type="ECO:0000256" key="7">
    <source>
        <dbReference type="RuleBase" id="RU362092"/>
    </source>
</evidence>
<dbReference type="PRINTS" id="PR00417">
    <property type="entry name" value="PRTPISMRASEI"/>
</dbReference>
<dbReference type="GO" id="GO:0006265">
    <property type="term" value="P:DNA topological change"/>
    <property type="evidence" value="ECO:0007669"/>
    <property type="project" value="InterPro"/>
</dbReference>
<keyword evidence="12" id="KW-1185">Reference proteome</keyword>
<keyword evidence="6 7" id="KW-0413">Isomerase</keyword>
<dbReference type="KEGG" id="gtt:GUITHDRAFT_69656"/>
<dbReference type="InterPro" id="IPR006171">
    <property type="entry name" value="TOPRIM_dom"/>
</dbReference>
<dbReference type="PROSITE" id="PS00396">
    <property type="entry name" value="TOPO_IA_1"/>
    <property type="match status" value="1"/>
</dbReference>
<evidence type="ECO:0000313" key="10">
    <source>
        <dbReference type="EMBL" id="EKX47459.1"/>
    </source>
</evidence>
<evidence type="ECO:0000256" key="1">
    <source>
        <dbReference type="ARBA" id="ARBA00000213"/>
    </source>
</evidence>
<dbReference type="GO" id="GO:0006281">
    <property type="term" value="P:DNA repair"/>
    <property type="evidence" value="ECO:0007669"/>
    <property type="project" value="TreeGrafter"/>
</dbReference>
<gene>
    <name evidence="10" type="ORF">GUITHDRAFT_69656</name>
</gene>
<keyword evidence="5 7" id="KW-0238">DNA-binding</keyword>
<dbReference type="EnsemblProtists" id="EKX47459">
    <property type="protein sequence ID" value="EKX47459"/>
    <property type="gene ID" value="GUITHDRAFT_69656"/>
</dbReference>
<dbReference type="Pfam" id="PF01751">
    <property type="entry name" value="Toprim"/>
    <property type="match status" value="1"/>
</dbReference>
<dbReference type="InterPro" id="IPR003602">
    <property type="entry name" value="Topo_IA_DNA-bd_dom"/>
</dbReference>
<dbReference type="OMA" id="GKWSFAN"/>
<comment type="catalytic activity">
    <reaction evidence="1 7">
        <text>ATP-independent breakage of single-stranded DNA, followed by passage and rejoining.</text>
        <dbReference type="EC" id="5.6.2.1"/>
    </reaction>
</comment>
<dbReference type="InterPro" id="IPR013497">
    <property type="entry name" value="Topo_IA_cen"/>
</dbReference>
<reference evidence="10 12" key="1">
    <citation type="journal article" date="2012" name="Nature">
        <title>Algal genomes reveal evolutionary mosaicism and the fate of nucleomorphs.</title>
        <authorList>
            <consortium name="DOE Joint Genome Institute"/>
            <person name="Curtis B.A."/>
            <person name="Tanifuji G."/>
            <person name="Burki F."/>
            <person name="Gruber A."/>
            <person name="Irimia M."/>
            <person name="Maruyama S."/>
            <person name="Arias M.C."/>
            <person name="Ball S.G."/>
            <person name="Gile G.H."/>
            <person name="Hirakawa Y."/>
            <person name="Hopkins J.F."/>
            <person name="Kuo A."/>
            <person name="Rensing S.A."/>
            <person name="Schmutz J."/>
            <person name="Symeonidi A."/>
            <person name="Elias M."/>
            <person name="Eveleigh R.J."/>
            <person name="Herman E.K."/>
            <person name="Klute M.J."/>
            <person name="Nakayama T."/>
            <person name="Obornik M."/>
            <person name="Reyes-Prieto A."/>
            <person name="Armbrust E.V."/>
            <person name="Aves S.J."/>
            <person name="Beiko R.G."/>
            <person name="Coutinho P."/>
            <person name="Dacks J.B."/>
            <person name="Durnford D.G."/>
            <person name="Fast N.M."/>
            <person name="Green B.R."/>
            <person name="Grisdale C.J."/>
            <person name="Hempel F."/>
            <person name="Henrissat B."/>
            <person name="Hoppner M.P."/>
            <person name="Ishida K."/>
            <person name="Kim E."/>
            <person name="Koreny L."/>
            <person name="Kroth P.G."/>
            <person name="Liu Y."/>
            <person name="Malik S.B."/>
            <person name="Maier U.G."/>
            <person name="McRose D."/>
            <person name="Mock T."/>
            <person name="Neilson J.A."/>
            <person name="Onodera N.T."/>
            <person name="Poole A.M."/>
            <person name="Pritham E.J."/>
            <person name="Richards T.A."/>
            <person name="Rocap G."/>
            <person name="Roy S.W."/>
            <person name="Sarai C."/>
            <person name="Schaack S."/>
            <person name="Shirato S."/>
            <person name="Slamovits C.H."/>
            <person name="Spencer D.F."/>
            <person name="Suzuki S."/>
            <person name="Worden A.Z."/>
            <person name="Zauner S."/>
            <person name="Barry K."/>
            <person name="Bell C."/>
            <person name="Bharti A.K."/>
            <person name="Crow J.A."/>
            <person name="Grimwood J."/>
            <person name="Kramer R."/>
            <person name="Lindquist E."/>
            <person name="Lucas S."/>
            <person name="Salamov A."/>
            <person name="McFadden G.I."/>
            <person name="Lane C.E."/>
            <person name="Keeling P.J."/>
            <person name="Gray M.W."/>
            <person name="Grigoriev I.V."/>
            <person name="Archibald J.M."/>
        </authorList>
    </citation>
    <scope>NUCLEOTIDE SEQUENCE</scope>
    <source>
        <strain evidence="10 12">CCMP2712</strain>
    </source>
</reference>
<evidence type="ECO:0000313" key="11">
    <source>
        <dbReference type="EnsemblProtists" id="EKX47459"/>
    </source>
</evidence>
<evidence type="ECO:0000256" key="2">
    <source>
        <dbReference type="ARBA" id="ARBA00009446"/>
    </source>
</evidence>
<dbReference type="eggNOG" id="KOG1957">
    <property type="taxonomic scope" value="Eukaryota"/>
</dbReference>
<dbReference type="EMBL" id="JH992990">
    <property type="protein sequence ID" value="EKX47459.1"/>
    <property type="molecule type" value="Genomic_DNA"/>
</dbReference>
<dbReference type="SUPFAM" id="SSF56712">
    <property type="entry name" value="Prokaryotic type I DNA topoisomerase"/>
    <property type="match status" value="1"/>
</dbReference>
<feature type="domain" description="Toprim" evidence="8">
    <location>
        <begin position="3"/>
        <end position="152"/>
    </location>
</feature>
<dbReference type="InterPro" id="IPR056452">
    <property type="entry name" value="Zn_ribbon_TOP3B"/>
</dbReference>
<dbReference type="GO" id="GO:0003677">
    <property type="term" value="F:DNA binding"/>
    <property type="evidence" value="ECO:0007669"/>
    <property type="project" value="UniProtKB-KW"/>
</dbReference>
<dbReference type="Gene3D" id="1.10.290.10">
    <property type="entry name" value="Topoisomerase I, domain 4"/>
    <property type="match status" value="1"/>
</dbReference>
<dbReference type="InterPro" id="IPR023405">
    <property type="entry name" value="Topo_IA_core_domain"/>
</dbReference>
<dbReference type="GO" id="GO:0003917">
    <property type="term" value="F:DNA topoisomerase type I (single strand cut, ATP-independent) activity"/>
    <property type="evidence" value="ECO:0007669"/>
    <property type="project" value="UniProtKB-EC"/>
</dbReference>
<dbReference type="PANTHER" id="PTHR11390">
    <property type="entry name" value="PROKARYOTIC DNA TOPOISOMERASE"/>
    <property type="match status" value="1"/>
</dbReference>
<evidence type="ECO:0000256" key="6">
    <source>
        <dbReference type="ARBA" id="ARBA00023235"/>
    </source>
</evidence>
<protein>
    <recommendedName>
        <fullName evidence="3 7">DNA topoisomerase</fullName>
        <ecNumber evidence="3 7">5.6.2.1</ecNumber>
    </recommendedName>
</protein>
<feature type="domain" description="Topo IA-type catalytic" evidence="9">
    <location>
        <begin position="170"/>
        <end position="600"/>
    </location>
</feature>
<dbReference type="SMART" id="SM00437">
    <property type="entry name" value="TOP1Ac"/>
    <property type="match status" value="1"/>
</dbReference>
<dbReference type="SMART" id="SM00436">
    <property type="entry name" value="TOP1Bc"/>
    <property type="match status" value="1"/>
</dbReference>
<proteinExistence type="inferred from homology"/>
<dbReference type="InterPro" id="IPR023406">
    <property type="entry name" value="Topo_IA_AS"/>
</dbReference>
<dbReference type="EC" id="5.6.2.1" evidence="3 7"/>
<dbReference type="GO" id="GO:0006310">
    <property type="term" value="P:DNA recombination"/>
    <property type="evidence" value="ECO:0007669"/>
    <property type="project" value="TreeGrafter"/>
</dbReference>
<evidence type="ECO:0000256" key="4">
    <source>
        <dbReference type="ARBA" id="ARBA00023029"/>
    </source>
</evidence>
<dbReference type="Gene3D" id="2.70.20.10">
    <property type="entry name" value="Topoisomerase I, domain 3"/>
    <property type="match status" value="1"/>
</dbReference>
<name>L1JH36_GUITC</name>
<dbReference type="AlphaFoldDB" id="L1JH36"/>
<dbReference type="PROSITE" id="PS50880">
    <property type="entry name" value="TOPRIM"/>
    <property type="match status" value="1"/>
</dbReference>
<evidence type="ECO:0000313" key="12">
    <source>
        <dbReference type="Proteomes" id="UP000011087"/>
    </source>
</evidence>
<dbReference type="SMART" id="SM00493">
    <property type="entry name" value="TOPRIM"/>
    <property type="match status" value="1"/>
</dbReference>
<sequence>MVTVVMVAEKPSICNAIAIALSGGNHETKGGTPPVHTFRSNFMGSSALFKVTSVVGHVFSTDFPSAYQSWDKVDPVTLFDAPVEKKAEKKGVVHLLQNEGKGADYLVLWLDCDREGENICFEVISCIMPEALSRKELRTPGPKQRIFRAKFSAINPNDIKNAMMTLGAPNENESLSVEARQELDLKVGVAFSRYQTRYFQGKYSDLDSRIVSYGPCQTPTLGFCVERHILIQNFVPEPYWVLCPTIKIEGYGAVKFEWERGRIFDKRVASVFRSIMLEDSRLKILRVNQKEVKKGRPTPLNTVAMLKACSKALGIGPASAMHTAENLYLQGYISYPRTESTAYPKSMNIEETLRQFSRHAIWGGFVDDLLPRNWVTPKSGVDVGDHPPITPCRLAQPGDLSSDQGRVYDLIAKHFIATVSPDAVYLQTKIEAQIGTENFTTSGRQLKRPGWLGLYQMRSEYEDEENYEIRNLPSFKGGETFQMTSETLPMVEKKTSPPGYLTESELIALMEKNGIGTDASMATHIENICQRNYVNVESGRRLVPTQLGTVLVQGYYRIDADLVLPIVRSNIEKQCDLIAKGMADKDDVVAHSLSNFQKKFSYFVKNIEMMDTLFEASFSPLTAGGKPWSKCGLSNRYLQLIQSKPQRLYNKNTEQVYNLPQGGSFKLWGGRVCPVEGCGFELSLFVVGAGKDQRSYPLCPNCYNNPRPEWGPAPSSKGLMTECPHADFHPVVAKLTLCDDEETNGVFILDPGSAPNNWRLVSTRSNFMLTFPSDVVHKLTVLSETDPACENHHLLQVLPPPDPDQLT</sequence>